<dbReference type="GO" id="GO:0019905">
    <property type="term" value="F:syntaxin binding"/>
    <property type="evidence" value="ECO:0007669"/>
    <property type="project" value="TreeGrafter"/>
</dbReference>
<comment type="similarity">
    <text evidence="2">Belongs to the VPS54 family.</text>
</comment>
<dbReference type="GO" id="GO:0000938">
    <property type="term" value="C:GARP complex"/>
    <property type="evidence" value="ECO:0007669"/>
    <property type="project" value="InterPro"/>
</dbReference>
<comment type="subcellular location">
    <subcellularLocation>
        <location evidence="1">Golgi apparatus</location>
        <location evidence="1">trans-Golgi network</location>
    </subcellularLocation>
</comment>
<keyword evidence="5" id="KW-0333">Golgi apparatus</keyword>
<protein>
    <submittedName>
        <fullName evidence="7">Uncharacterized protein</fullName>
    </submittedName>
</protein>
<proteinExistence type="inferred from homology"/>
<reference evidence="7 8" key="1">
    <citation type="submission" date="2019-12" db="EMBL/GenBank/DDBJ databases">
        <title>Chromosome-level assembly of the Caenorhabditis remanei genome.</title>
        <authorList>
            <person name="Teterina A.A."/>
            <person name="Willis J.H."/>
            <person name="Phillips P.C."/>
        </authorList>
    </citation>
    <scope>NUCLEOTIDE SEQUENCE [LARGE SCALE GENOMIC DNA]</scope>
    <source>
        <strain evidence="7 8">PX506</strain>
        <tissue evidence="7">Whole organism</tissue>
    </source>
</reference>
<evidence type="ECO:0000256" key="5">
    <source>
        <dbReference type="ARBA" id="ARBA00023034"/>
    </source>
</evidence>
<dbReference type="EMBL" id="WUAV01000005">
    <property type="protein sequence ID" value="KAF1749893.1"/>
    <property type="molecule type" value="Genomic_DNA"/>
</dbReference>
<dbReference type="PANTHER" id="PTHR12965:SF0">
    <property type="entry name" value="VACUOLAR PROTEIN SORTING-ASSOCIATED PROTEIN 54"/>
    <property type="match status" value="1"/>
</dbReference>
<keyword evidence="3" id="KW-0813">Transport</keyword>
<dbReference type="AlphaFoldDB" id="A0A6A5G515"/>
<dbReference type="InterPro" id="IPR039745">
    <property type="entry name" value="Vps54"/>
</dbReference>
<name>A0A6A5G515_CAERE</name>
<evidence type="ECO:0000256" key="2">
    <source>
        <dbReference type="ARBA" id="ARBA00009150"/>
    </source>
</evidence>
<keyword evidence="6" id="KW-0175">Coiled coil</keyword>
<dbReference type="KEGG" id="crq:GCK72_016438"/>
<dbReference type="GO" id="GO:0015031">
    <property type="term" value="P:protein transport"/>
    <property type="evidence" value="ECO:0007669"/>
    <property type="project" value="UniProtKB-KW"/>
</dbReference>
<evidence type="ECO:0000313" key="7">
    <source>
        <dbReference type="EMBL" id="KAF1749893.1"/>
    </source>
</evidence>
<evidence type="ECO:0000256" key="4">
    <source>
        <dbReference type="ARBA" id="ARBA00022927"/>
    </source>
</evidence>
<dbReference type="Proteomes" id="UP000483820">
    <property type="component" value="Chromosome V"/>
</dbReference>
<gene>
    <name evidence="7" type="ORF">GCK72_016438</name>
</gene>
<evidence type="ECO:0000256" key="6">
    <source>
        <dbReference type="ARBA" id="ARBA00023054"/>
    </source>
</evidence>
<dbReference type="CTD" id="78776330"/>
<accession>A0A6A5G515</accession>
<dbReference type="GO" id="GO:0042147">
    <property type="term" value="P:retrograde transport, endosome to Golgi"/>
    <property type="evidence" value="ECO:0007669"/>
    <property type="project" value="InterPro"/>
</dbReference>
<comment type="caution">
    <text evidence="7">The sequence shown here is derived from an EMBL/GenBank/DDBJ whole genome shotgun (WGS) entry which is preliminary data.</text>
</comment>
<dbReference type="GeneID" id="78776330"/>
<dbReference type="GO" id="GO:0005829">
    <property type="term" value="C:cytosol"/>
    <property type="evidence" value="ECO:0007669"/>
    <property type="project" value="GOC"/>
</dbReference>
<evidence type="ECO:0000256" key="3">
    <source>
        <dbReference type="ARBA" id="ARBA00022448"/>
    </source>
</evidence>
<dbReference type="PANTHER" id="PTHR12965">
    <property type="entry name" value="VACUOLAR PROTEIN SORTING 54"/>
    <property type="match status" value="1"/>
</dbReference>
<sequence length="186" mass="21196">MRRFLIFKDEDDLNVDVSESEILNPDLQRRRSKSFSKNRIILEKTAKASFTQNLSAVLADPSRSRNDLSTFFTRHWGDTFVPSQPVPPSKRLARMADSSFDSYCQAAGESYRRYQAIKRALRLSHAEGSNVGNERQDAEDLPTVLIDKLTDILLAQVDTSGVDSGSEGWRSVDHKEELELLKYQNR</sequence>
<evidence type="ECO:0000256" key="1">
    <source>
        <dbReference type="ARBA" id="ARBA00004601"/>
    </source>
</evidence>
<evidence type="ECO:0000313" key="8">
    <source>
        <dbReference type="Proteomes" id="UP000483820"/>
    </source>
</evidence>
<keyword evidence="4" id="KW-0653">Protein transport</keyword>
<dbReference type="RefSeq" id="XP_053580413.1">
    <property type="nucleotide sequence ID" value="XM_053731500.1"/>
</dbReference>
<organism evidence="7 8">
    <name type="scientific">Caenorhabditis remanei</name>
    <name type="common">Caenorhabditis vulgaris</name>
    <dbReference type="NCBI Taxonomy" id="31234"/>
    <lineage>
        <taxon>Eukaryota</taxon>
        <taxon>Metazoa</taxon>
        <taxon>Ecdysozoa</taxon>
        <taxon>Nematoda</taxon>
        <taxon>Chromadorea</taxon>
        <taxon>Rhabditida</taxon>
        <taxon>Rhabditina</taxon>
        <taxon>Rhabditomorpha</taxon>
        <taxon>Rhabditoidea</taxon>
        <taxon>Rhabditidae</taxon>
        <taxon>Peloderinae</taxon>
        <taxon>Caenorhabditis</taxon>
    </lineage>
</organism>
<dbReference type="GO" id="GO:0006896">
    <property type="term" value="P:Golgi to vacuole transport"/>
    <property type="evidence" value="ECO:0007669"/>
    <property type="project" value="TreeGrafter"/>
</dbReference>